<feature type="compositionally biased region" description="Polar residues" evidence="1">
    <location>
        <begin position="1"/>
        <end position="11"/>
    </location>
</feature>
<accession>A0A9P7DUW3</accession>
<keyword evidence="3" id="KW-1185">Reference proteome</keyword>
<feature type="region of interest" description="Disordered" evidence="1">
    <location>
        <begin position="1"/>
        <end position="42"/>
    </location>
</feature>
<name>A0A9P7DUW3_9AGAM</name>
<evidence type="ECO:0000313" key="3">
    <source>
        <dbReference type="Proteomes" id="UP000719766"/>
    </source>
</evidence>
<gene>
    <name evidence="2" type="ORF">HD556DRAFT_1227092</name>
</gene>
<proteinExistence type="predicted"/>
<dbReference type="RefSeq" id="XP_041165895.1">
    <property type="nucleotide sequence ID" value="XM_041297133.1"/>
</dbReference>
<feature type="compositionally biased region" description="Low complexity" evidence="1">
    <location>
        <begin position="12"/>
        <end position="22"/>
    </location>
</feature>
<evidence type="ECO:0000256" key="1">
    <source>
        <dbReference type="SAM" id="MobiDB-lite"/>
    </source>
</evidence>
<comment type="caution">
    <text evidence="2">The sequence shown here is derived from an EMBL/GenBank/DDBJ whole genome shotgun (WGS) entry which is preliminary data.</text>
</comment>
<dbReference type="Proteomes" id="UP000719766">
    <property type="component" value="Unassembled WGS sequence"/>
</dbReference>
<dbReference type="OrthoDB" id="3208495at2759"/>
<protein>
    <submittedName>
        <fullName evidence="2">Uncharacterized protein</fullName>
    </submittedName>
</protein>
<dbReference type="GeneID" id="64590897"/>
<dbReference type="AlphaFoldDB" id="A0A9P7DUW3"/>
<organism evidence="2 3">
    <name type="scientific">Suillus plorans</name>
    <dbReference type="NCBI Taxonomy" id="116603"/>
    <lineage>
        <taxon>Eukaryota</taxon>
        <taxon>Fungi</taxon>
        <taxon>Dikarya</taxon>
        <taxon>Basidiomycota</taxon>
        <taxon>Agaricomycotina</taxon>
        <taxon>Agaricomycetes</taxon>
        <taxon>Agaricomycetidae</taxon>
        <taxon>Boletales</taxon>
        <taxon>Suillineae</taxon>
        <taxon>Suillaceae</taxon>
        <taxon>Suillus</taxon>
    </lineage>
</organism>
<sequence>MPSTTHQTRGQPSVLSVSPSLPQEEPGTPPAAVQDQPTLIPYETQPDSMGLFRIYTQRPTLIPVRNEGLDAIADAPTFETRGNTHLEQSLIVPGLPSPDIWPDKIFSAFSSPTAGLLFCWQYSGSNSKSNAEMKHLGWDFLDDDNYRREDARVYDTVREKRLIQDYLKDRSNPFHMENGWHCSSVKIRLPKEKERFASEEDAPEMEIPGVYHRSLTDIITAVFQDSISCTFHMTPFQQQWKVSEERTVNVYSEVYSSPAFLAAYKEINSLS</sequence>
<reference evidence="2" key="1">
    <citation type="journal article" date="2020" name="New Phytol.">
        <title>Comparative genomics reveals dynamic genome evolution in host specialist ectomycorrhizal fungi.</title>
        <authorList>
            <person name="Lofgren L.A."/>
            <person name="Nguyen N.H."/>
            <person name="Vilgalys R."/>
            <person name="Ruytinx J."/>
            <person name="Liao H.L."/>
            <person name="Branco S."/>
            <person name="Kuo A."/>
            <person name="LaButti K."/>
            <person name="Lipzen A."/>
            <person name="Andreopoulos W."/>
            <person name="Pangilinan J."/>
            <person name="Riley R."/>
            <person name="Hundley H."/>
            <person name="Na H."/>
            <person name="Barry K."/>
            <person name="Grigoriev I.V."/>
            <person name="Stajich J.E."/>
            <person name="Kennedy P.G."/>
        </authorList>
    </citation>
    <scope>NUCLEOTIDE SEQUENCE</scope>
    <source>
        <strain evidence="2">S12</strain>
    </source>
</reference>
<dbReference type="EMBL" id="JABBWE010000004">
    <property type="protein sequence ID" value="KAG1803549.1"/>
    <property type="molecule type" value="Genomic_DNA"/>
</dbReference>
<evidence type="ECO:0000313" key="2">
    <source>
        <dbReference type="EMBL" id="KAG1803549.1"/>
    </source>
</evidence>